<dbReference type="PANTHER" id="PTHR47740:SF1">
    <property type="entry name" value="LCK-INTERACTING TRANSMEMBRANE ADAPTER 1"/>
    <property type="match status" value="1"/>
</dbReference>
<dbReference type="GO" id="GO:0019901">
    <property type="term" value="F:protein kinase binding"/>
    <property type="evidence" value="ECO:0007669"/>
    <property type="project" value="TreeGrafter"/>
</dbReference>
<feature type="region of interest" description="Disordered" evidence="1">
    <location>
        <begin position="87"/>
        <end position="127"/>
    </location>
</feature>
<evidence type="ECO:0000256" key="1">
    <source>
        <dbReference type="SAM" id="MobiDB-lite"/>
    </source>
</evidence>
<organism evidence="3 4">
    <name type="scientific">Otus sunia</name>
    <name type="common">Oriental scops-owl</name>
    <dbReference type="NCBI Taxonomy" id="257818"/>
    <lineage>
        <taxon>Eukaryota</taxon>
        <taxon>Metazoa</taxon>
        <taxon>Chordata</taxon>
        <taxon>Craniata</taxon>
        <taxon>Vertebrata</taxon>
        <taxon>Euteleostomi</taxon>
        <taxon>Archelosauria</taxon>
        <taxon>Archosauria</taxon>
        <taxon>Dinosauria</taxon>
        <taxon>Saurischia</taxon>
        <taxon>Theropoda</taxon>
        <taxon>Coelurosauria</taxon>
        <taxon>Aves</taxon>
        <taxon>Neognathae</taxon>
        <taxon>Neoaves</taxon>
        <taxon>Telluraves</taxon>
        <taxon>Strigiformes</taxon>
        <taxon>Strigidae</taxon>
        <taxon>Otus</taxon>
    </lineage>
</organism>
<dbReference type="AlphaFoldDB" id="A0A8C8B4K3"/>
<dbReference type="GO" id="GO:0019815">
    <property type="term" value="C:B cell receptor complex"/>
    <property type="evidence" value="ECO:0007669"/>
    <property type="project" value="TreeGrafter"/>
</dbReference>
<dbReference type="GO" id="GO:0050853">
    <property type="term" value="P:B cell receptor signaling pathway"/>
    <property type="evidence" value="ECO:0007669"/>
    <property type="project" value="InterPro"/>
</dbReference>
<reference evidence="3" key="1">
    <citation type="submission" date="2025-08" db="UniProtKB">
        <authorList>
            <consortium name="Ensembl"/>
        </authorList>
    </citation>
    <scope>IDENTIFICATION</scope>
</reference>
<dbReference type="PANTHER" id="PTHR47740">
    <property type="entry name" value="LCK-INTERACTING TRANSMEMBRANE ADAPTER 1, LIME1"/>
    <property type="match status" value="1"/>
</dbReference>
<keyword evidence="2" id="KW-0472">Membrane</keyword>
<sequence>MAAAGGEGLARTPLLPAGAALALLGVLIYLGALCAACRRYVLPAPEGACSPPFQSLLRQTQLRSLSKSDTKLHELWVLGGRPPAGRRVLWPDAGPRQPKAPLTPATSPSMTEPGLLRAVAPTRTTRP</sequence>
<proteinExistence type="predicted"/>
<protein>
    <submittedName>
        <fullName evidence="3">Uncharacterized protein</fullName>
    </submittedName>
</protein>
<keyword evidence="2" id="KW-0812">Transmembrane</keyword>
<keyword evidence="2" id="KW-1133">Transmembrane helix</keyword>
<reference evidence="3" key="2">
    <citation type="submission" date="2025-09" db="UniProtKB">
        <authorList>
            <consortium name="Ensembl"/>
        </authorList>
    </citation>
    <scope>IDENTIFICATION</scope>
</reference>
<accession>A0A8C8B4K3</accession>
<name>A0A8C8B4K3_9STRI</name>
<evidence type="ECO:0000313" key="4">
    <source>
        <dbReference type="Proteomes" id="UP000694552"/>
    </source>
</evidence>
<evidence type="ECO:0000313" key="3">
    <source>
        <dbReference type="Ensembl" id="ENSOSUP00000015504.1"/>
    </source>
</evidence>
<dbReference type="GO" id="GO:0050852">
    <property type="term" value="P:T cell receptor signaling pathway"/>
    <property type="evidence" value="ECO:0007669"/>
    <property type="project" value="InterPro"/>
</dbReference>
<dbReference type="InterPro" id="IPR026072">
    <property type="entry name" value="Lime1"/>
</dbReference>
<evidence type="ECO:0000256" key="2">
    <source>
        <dbReference type="SAM" id="Phobius"/>
    </source>
</evidence>
<feature type="transmembrane region" description="Helical" evidence="2">
    <location>
        <begin position="14"/>
        <end position="36"/>
    </location>
</feature>
<dbReference type="Ensembl" id="ENSOSUT00000016032.1">
    <property type="protein sequence ID" value="ENSOSUP00000015504.1"/>
    <property type="gene ID" value="ENSOSUG00000011083.1"/>
</dbReference>
<keyword evidence="4" id="KW-1185">Reference proteome</keyword>
<dbReference type="Proteomes" id="UP000694552">
    <property type="component" value="Unplaced"/>
</dbReference>